<name>A0A816WE13_BRANA</name>
<evidence type="ECO:0000313" key="2">
    <source>
        <dbReference type="EMBL" id="CAF2132447.1"/>
    </source>
</evidence>
<dbReference type="AlphaFoldDB" id="A0A816WE13"/>
<dbReference type="InterPro" id="IPR000719">
    <property type="entry name" value="Prot_kinase_dom"/>
</dbReference>
<organism evidence="2">
    <name type="scientific">Brassica napus</name>
    <name type="common">Rape</name>
    <dbReference type="NCBI Taxonomy" id="3708"/>
    <lineage>
        <taxon>Eukaryota</taxon>
        <taxon>Viridiplantae</taxon>
        <taxon>Streptophyta</taxon>
        <taxon>Embryophyta</taxon>
        <taxon>Tracheophyta</taxon>
        <taxon>Spermatophyta</taxon>
        <taxon>Magnoliopsida</taxon>
        <taxon>eudicotyledons</taxon>
        <taxon>Gunneridae</taxon>
        <taxon>Pentapetalae</taxon>
        <taxon>rosids</taxon>
        <taxon>malvids</taxon>
        <taxon>Brassicales</taxon>
        <taxon>Brassicaceae</taxon>
        <taxon>Brassiceae</taxon>
        <taxon>Brassica</taxon>
    </lineage>
</organism>
<dbReference type="GO" id="GO:0005524">
    <property type="term" value="F:ATP binding"/>
    <property type="evidence" value="ECO:0007669"/>
    <property type="project" value="InterPro"/>
</dbReference>
<dbReference type="EMBL" id="HG994357">
    <property type="protein sequence ID" value="CAF2132447.1"/>
    <property type="molecule type" value="Genomic_DNA"/>
</dbReference>
<gene>
    <name evidence="2" type="ORF">DARMORV10_A03P60470.1</name>
</gene>
<dbReference type="Proteomes" id="UP001295469">
    <property type="component" value="Chromosome A03"/>
</dbReference>
<evidence type="ECO:0000259" key="1">
    <source>
        <dbReference type="PROSITE" id="PS50011"/>
    </source>
</evidence>
<dbReference type="PROSITE" id="PS50011">
    <property type="entry name" value="PROTEIN_KINASE_DOM"/>
    <property type="match status" value="1"/>
</dbReference>
<sequence>MYGSSIFAHGVQEIIQMDLKTSKMILLDKHMRAKVSDFSLSKLAVDRAVHVSGIWSMAQLDIWSPNVQKQRNVAKCRSGNGTSEL</sequence>
<proteinExistence type="predicted"/>
<feature type="domain" description="Protein kinase" evidence="1">
    <location>
        <begin position="1"/>
        <end position="85"/>
    </location>
</feature>
<accession>A0A816WE13</accession>
<protein>
    <submittedName>
        <fullName evidence="2">(rape) hypothetical protein</fullName>
    </submittedName>
</protein>
<dbReference type="GO" id="GO:0004672">
    <property type="term" value="F:protein kinase activity"/>
    <property type="evidence" value="ECO:0007669"/>
    <property type="project" value="InterPro"/>
</dbReference>
<reference evidence="2" key="1">
    <citation type="submission" date="2021-01" db="EMBL/GenBank/DDBJ databases">
        <authorList>
            <consortium name="Genoscope - CEA"/>
            <person name="William W."/>
        </authorList>
    </citation>
    <scope>NUCLEOTIDE SEQUENCE</scope>
</reference>
<dbReference type="Gene3D" id="1.10.510.10">
    <property type="entry name" value="Transferase(Phosphotransferase) domain 1"/>
    <property type="match status" value="1"/>
</dbReference>